<proteinExistence type="predicted"/>
<feature type="compositionally biased region" description="Basic residues" evidence="1">
    <location>
        <begin position="1"/>
        <end position="12"/>
    </location>
</feature>
<sequence>MFGKKTDKKKAQKPVAKQTAKKNQVTKPQATKPKPNTGSSKPALKPPVRPRQPINMSINIGDLHVHQPQQIRRAASCSFADQLSIWGQPSSGSSVHLKYGDRFEYLYTPNTNSSSLALMPPTFHAAQLPSSTCCCGSSNSNHQALSGTSNSVFEHLLTSTGPHQHSSGLGPDALMWLAKGGFKV</sequence>
<dbReference type="AlphaFoldDB" id="A0A1B8AH84"/>
<evidence type="ECO:0000313" key="2">
    <source>
        <dbReference type="EMBL" id="OBS19917.1"/>
    </source>
</evidence>
<organism evidence="2 3">
    <name type="scientific">Fusarium poae</name>
    <dbReference type="NCBI Taxonomy" id="36050"/>
    <lineage>
        <taxon>Eukaryota</taxon>
        <taxon>Fungi</taxon>
        <taxon>Dikarya</taxon>
        <taxon>Ascomycota</taxon>
        <taxon>Pezizomycotina</taxon>
        <taxon>Sordariomycetes</taxon>
        <taxon>Hypocreomycetidae</taxon>
        <taxon>Hypocreales</taxon>
        <taxon>Nectriaceae</taxon>
        <taxon>Fusarium</taxon>
    </lineage>
</organism>
<gene>
    <name evidence="2" type="ORF">FPOA_11642</name>
</gene>
<dbReference type="Proteomes" id="UP000091967">
    <property type="component" value="Unassembled WGS sequence"/>
</dbReference>
<evidence type="ECO:0000313" key="3">
    <source>
        <dbReference type="Proteomes" id="UP000091967"/>
    </source>
</evidence>
<evidence type="ECO:0000256" key="1">
    <source>
        <dbReference type="SAM" id="MobiDB-lite"/>
    </source>
</evidence>
<reference evidence="2 3" key="1">
    <citation type="submission" date="2016-06" db="EMBL/GenBank/DDBJ databases">
        <title>Living apart together: crosstalk between the core and supernumerary genomes in a fungal plant pathogen.</title>
        <authorList>
            <person name="Vanheule A."/>
            <person name="Audenaert K."/>
            <person name="Warris S."/>
            <person name="Van De Geest H."/>
            <person name="Schijlen E."/>
            <person name="Hofte M."/>
            <person name="De Saeger S."/>
            <person name="Haesaert G."/>
            <person name="Waalwijk C."/>
            <person name="Van Der Lee T."/>
        </authorList>
    </citation>
    <scope>NUCLEOTIDE SEQUENCE [LARGE SCALE GENOMIC DNA]</scope>
    <source>
        <strain evidence="2 3">2516</strain>
    </source>
</reference>
<dbReference type="EMBL" id="LYXU01000004">
    <property type="protein sequence ID" value="OBS19917.1"/>
    <property type="molecule type" value="Genomic_DNA"/>
</dbReference>
<keyword evidence="3" id="KW-1185">Reference proteome</keyword>
<comment type="caution">
    <text evidence="2">The sequence shown here is derived from an EMBL/GenBank/DDBJ whole genome shotgun (WGS) entry which is preliminary data.</text>
</comment>
<name>A0A1B8AH84_FUSPO</name>
<feature type="region of interest" description="Disordered" evidence="1">
    <location>
        <begin position="1"/>
        <end position="55"/>
    </location>
</feature>
<protein>
    <submittedName>
        <fullName evidence="2">Uncharacterized protein</fullName>
    </submittedName>
</protein>
<accession>A0A1B8AH84</accession>
<feature type="compositionally biased region" description="Polar residues" evidence="1">
    <location>
        <begin position="21"/>
        <end position="40"/>
    </location>
</feature>